<evidence type="ECO:0000313" key="6">
    <source>
        <dbReference type="EMBL" id="RGB91883.1"/>
    </source>
</evidence>
<evidence type="ECO:0000256" key="1">
    <source>
        <dbReference type="ARBA" id="ARBA00009437"/>
    </source>
</evidence>
<reference evidence="6 7" key="1">
    <citation type="submission" date="2018-08" db="EMBL/GenBank/DDBJ databases">
        <title>A genome reference for cultivated species of the human gut microbiota.</title>
        <authorList>
            <person name="Zou Y."/>
            <person name="Xue W."/>
            <person name="Luo G."/>
        </authorList>
    </citation>
    <scope>NUCLEOTIDE SEQUENCE [LARGE SCALE GENOMIC DNA]</scope>
    <source>
        <strain evidence="6 7">AF32-8AC</strain>
    </source>
</reference>
<dbReference type="InterPro" id="IPR036388">
    <property type="entry name" value="WH-like_DNA-bd_sf"/>
</dbReference>
<comment type="similarity">
    <text evidence="1">Belongs to the LysR transcriptional regulatory family.</text>
</comment>
<dbReference type="AlphaFoldDB" id="A0A3E2U6R0"/>
<dbReference type="EMBL" id="QVER01000006">
    <property type="protein sequence ID" value="RGB91883.1"/>
    <property type="molecule type" value="Genomic_DNA"/>
</dbReference>
<accession>A0A3E2U6R0</accession>
<dbReference type="Pfam" id="PF03466">
    <property type="entry name" value="LysR_substrate"/>
    <property type="match status" value="1"/>
</dbReference>
<protein>
    <submittedName>
        <fullName evidence="6">LysR family transcriptional regulator</fullName>
    </submittedName>
</protein>
<dbReference type="FunFam" id="1.10.10.10:FF:000001">
    <property type="entry name" value="LysR family transcriptional regulator"/>
    <property type="match status" value="1"/>
</dbReference>
<dbReference type="GO" id="GO:0003700">
    <property type="term" value="F:DNA-binding transcription factor activity"/>
    <property type="evidence" value="ECO:0007669"/>
    <property type="project" value="InterPro"/>
</dbReference>
<dbReference type="PROSITE" id="PS50931">
    <property type="entry name" value="HTH_LYSR"/>
    <property type="match status" value="1"/>
</dbReference>
<dbReference type="Gene3D" id="1.10.10.10">
    <property type="entry name" value="Winged helix-like DNA-binding domain superfamily/Winged helix DNA-binding domain"/>
    <property type="match status" value="1"/>
</dbReference>
<dbReference type="RefSeq" id="WP_149795136.1">
    <property type="nucleotide sequence ID" value="NZ_CP065376.1"/>
</dbReference>
<dbReference type="Gene3D" id="3.40.190.10">
    <property type="entry name" value="Periplasmic binding protein-like II"/>
    <property type="match status" value="2"/>
</dbReference>
<comment type="caution">
    <text evidence="6">The sequence shown here is derived from an EMBL/GenBank/DDBJ whole genome shotgun (WGS) entry which is preliminary data.</text>
</comment>
<evidence type="ECO:0000313" key="7">
    <source>
        <dbReference type="Proteomes" id="UP000260991"/>
    </source>
</evidence>
<dbReference type="InterPro" id="IPR000847">
    <property type="entry name" value="LysR_HTH_N"/>
</dbReference>
<dbReference type="PRINTS" id="PR00039">
    <property type="entry name" value="HTHLYSR"/>
</dbReference>
<dbReference type="SUPFAM" id="SSF46785">
    <property type="entry name" value="Winged helix' DNA-binding domain"/>
    <property type="match status" value="1"/>
</dbReference>
<name>A0A3E2U6R0_9FIRM</name>
<dbReference type="Pfam" id="PF00126">
    <property type="entry name" value="HTH_1"/>
    <property type="match status" value="1"/>
</dbReference>
<dbReference type="InterPro" id="IPR036390">
    <property type="entry name" value="WH_DNA-bd_sf"/>
</dbReference>
<proteinExistence type="inferred from homology"/>
<dbReference type="GO" id="GO:0005829">
    <property type="term" value="C:cytosol"/>
    <property type="evidence" value="ECO:0007669"/>
    <property type="project" value="TreeGrafter"/>
</dbReference>
<dbReference type="Proteomes" id="UP000260991">
    <property type="component" value="Unassembled WGS sequence"/>
</dbReference>
<evidence type="ECO:0000256" key="2">
    <source>
        <dbReference type="ARBA" id="ARBA00023015"/>
    </source>
</evidence>
<keyword evidence="3" id="KW-0238">DNA-binding</keyword>
<organism evidence="6 7">
    <name type="scientific">Faecalibacterium prausnitzii</name>
    <dbReference type="NCBI Taxonomy" id="853"/>
    <lineage>
        <taxon>Bacteria</taxon>
        <taxon>Bacillati</taxon>
        <taxon>Bacillota</taxon>
        <taxon>Clostridia</taxon>
        <taxon>Eubacteriales</taxon>
        <taxon>Oscillospiraceae</taxon>
        <taxon>Faecalibacterium</taxon>
    </lineage>
</organism>
<evidence type="ECO:0000256" key="4">
    <source>
        <dbReference type="ARBA" id="ARBA00023163"/>
    </source>
</evidence>
<dbReference type="SUPFAM" id="SSF53850">
    <property type="entry name" value="Periplasmic binding protein-like II"/>
    <property type="match status" value="1"/>
</dbReference>
<feature type="domain" description="HTH lysR-type" evidence="5">
    <location>
        <begin position="1"/>
        <end position="58"/>
    </location>
</feature>
<dbReference type="InterPro" id="IPR005119">
    <property type="entry name" value="LysR_subst-bd"/>
</dbReference>
<dbReference type="PANTHER" id="PTHR30419:SF28">
    <property type="entry name" value="HTH-TYPE TRANSCRIPTIONAL REGULATOR BSDA"/>
    <property type="match status" value="1"/>
</dbReference>
<sequence>MTLFSYEIFDAVARQGSFNKAAQQLHLTPSAISHAIAVMEAELGFTLFNRGKNGVTMTSYGASLYPSIRAVLNSDEALQQSIARLNGLEKGKVKLGAFNSVCAGLLPQILKSFMASYPQIEVEVYQGTYDDVKEWLRTGQVDLAFLSASCREEFNLTELFREPLLCIVPQDWPEPPNGIMTPELMNGQSFVVQCDATDAEMRQFLKKYSISTERRCHVIDDQSNIAMVEAGLGISIMPRMLLRSCTAAVKIYPIEPEEYRVVGLAVQRPTAMAPAVEQMFHHIVDFCRQMDPQLL</sequence>
<dbReference type="CDD" id="cd05466">
    <property type="entry name" value="PBP2_LTTR_substrate"/>
    <property type="match status" value="1"/>
</dbReference>
<keyword evidence="2" id="KW-0805">Transcription regulation</keyword>
<keyword evidence="4" id="KW-0804">Transcription</keyword>
<evidence type="ECO:0000256" key="3">
    <source>
        <dbReference type="ARBA" id="ARBA00023125"/>
    </source>
</evidence>
<dbReference type="PANTHER" id="PTHR30419">
    <property type="entry name" value="HTH-TYPE TRANSCRIPTIONAL REGULATOR YBHD"/>
    <property type="match status" value="1"/>
</dbReference>
<dbReference type="InterPro" id="IPR050950">
    <property type="entry name" value="HTH-type_LysR_regulators"/>
</dbReference>
<evidence type="ECO:0000259" key="5">
    <source>
        <dbReference type="PROSITE" id="PS50931"/>
    </source>
</evidence>
<dbReference type="GO" id="GO:0003677">
    <property type="term" value="F:DNA binding"/>
    <property type="evidence" value="ECO:0007669"/>
    <property type="project" value="UniProtKB-KW"/>
</dbReference>
<gene>
    <name evidence="6" type="ORF">DWZ46_06730</name>
</gene>